<feature type="region of interest" description="Disordered" evidence="1">
    <location>
        <begin position="88"/>
        <end position="117"/>
    </location>
</feature>
<dbReference type="CDD" id="cd12954">
    <property type="entry name" value="MMP_TTHA0227_like_1"/>
    <property type="match status" value="1"/>
</dbReference>
<dbReference type="OrthoDB" id="4966605at2"/>
<comment type="caution">
    <text evidence="2">The sequence shown here is derived from an EMBL/GenBank/DDBJ whole genome shotgun (WGS) entry which is preliminary data.</text>
</comment>
<evidence type="ECO:0000256" key="1">
    <source>
        <dbReference type="SAM" id="MobiDB-lite"/>
    </source>
</evidence>
<reference evidence="2 3" key="1">
    <citation type="submission" date="2019-02" db="EMBL/GenBank/DDBJ databases">
        <title>Sequencing the genomes of 1000 actinobacteria strains.</title>
        <authorList>
            <person name="Klenk H.-P."/>
        </authorList>
    </citation>
    <scope>NUCLEOTIDE SEQUENCE [LARGE SCALE GENOMIC DNA]</scope>
    <source>
        <strain evidence="2 3">DSM 17364</strain>
    </source>
</reference>
<keyword evidence="3" id="KW-1185">Reference proteome</keyword>
<evidence type="ECO:0000313" key="3">
    <source>
        <dbReference type="Proteomes" id="UP000292685"/>
    </source>
</evidence>
<proteinExistence type="predicted"/>
<organism evidence="2 3">
    <name type="scientific">Zhihengliuella halotolerans</name>
    <dbReference type="NCBI Taxonomy" id="370736"/>
    <lineage>
        <taxon>Bacteria</taxon>
        <taxon>Bacillati</taxon>
        <taxon>Actinomycetota</taxon>
        <taxon>Actinomycetes</taxon>
        <taxon>Micrococcales</taxon>
        <taxon>Micrococcaceae</taxon>
        <taxon>Zhihengliuella</taxon>
    </lineage>
</organism>
<feature type="compositionally biased region" description="Basic residues" evidence="1">
    <location>
        <begin position="20"/>
        <end position="31"/>
    </location>
</feature>
<dbReference type="RefSeq" id="WP_130450632.1">
    <property type="nucleotide sequence ID" value="NZ_SHLA01000001.1"/>
</dbReference>
<feature type="region of interest" description="Disordered" evidence="1">
    <location>
        <begin position="1"/>
        <end position="43"/>
    </location>
</feature>
<dbReference type="Proteomes" id="UP000292685">
    <property type="component" value="Unassembled WGS sequence"/>
</dbReference>
<accession>A0A4Q8AEF7</accession>
<dbReference type="Pfam" id="PF06262">
    <property type="entry name" value="Zincin_1"/>
    <property type="match status" value="1"/>
</dbReference>
<name>A0A4Q8AEF7_9MICC</name>
<dbReference type="EMBL" id="SHLA01000001">
    <property type="protein sequence ID" value="RZU62085.1"/>
    <property type="molecule type" value="Genomic_DNA"/>
</dbReference>
<dbReference type="Gene3D" id="3.30.2010.20">
    <property type="match status" value="1"/>
</dbReference>
<dbReference type="InterPro" id="IPR010428">
    <property type="entry name" value="Zincin_1"/>
</dbReference>
<feature type="compositionally biased region" description="Polar residues" evidence="1">
    <location>
        <begin position="107"/>
        <end position="117"/>
    </location>
</feature>
<sequence>MGSFTFDSGPEHRPSGGRGFHQRRRNRHGRGMRGPMMPLSLPGARTRQDRFEDLVAESSMRLEQLHGTRIASIQFMVAFAPDKPGLDRATARGEATPLGRSLRVGPQSISTPEGQRSVAGQQQVVLFRRPIEELSPSPAELPELVHDVVIELVAELLNLSPEQVDSTYGRSHLRGP</sequence>
<dbReference type="InterPro" id="IPR038555">
    <property type="entry name" value="Zincin_1_sf"/>
</dbReference>
<evidence type="ECO:0000313" key="2">
    <source>
        <dbReference type="EMBL" id="RZU62085.1"/>
    </source>
</evidence>
<dbReference type="SUPFAM" id="SSF55486">
    <property type="entry name" value="Metalloproteases ('zincins'), catalytic domain"/>
    <property type="match status" value="1"/>
</dbReference>
<protein>
    <submittedName>
        <fullName evidence="2">Zinicin-like metallopeptidase</fullName>
    </submittedName>
</protein>
<gene>
    <name evidence="2" type="ORF">EV380_1673</name>
</gene>
<dbReference type="AlphaFoldDB" id="A0A4Q8AEF7"/>